<evidence type="ECO:0000256" key="1">
    <source>
        <dbReference type="ARBA" id="ARBA00022884"/>
    </source>
</evidence>
<accession>A0A3M6TNN2</accession>
<keyword evidence="1 6" id="KW-0694">RNA-binding</keyword>
<dbReference type="PANTHER" id="PTHR45880:SF1">
    <property type="entry name" value="RNA-BINDING MOTIF PROTEIN, X-LINKED 2"/>
    <property type="match status" value="1"/>
</dbReference>
<dbReference type="InterPro" id="IPR000504">
    <property type="entry name" value="RRM_dom"/>
</dbReference>
<evidence type="ECO:0000313" key="9">
    <source>
        <dbReference type="EMBL" id="RMX43007.1"/>
    </source>
</evidence>
<evidence type="ECO:0000259" key="8">
    <source>
        <dbReference type="PROSITE" id="PS50102"/>
    </source>
</evidence>
<comment type="caution">
    <text evidence="9">The sequence shown here is derived from an EMBL/GenBank/DDBJ whole genome shotgun (WGS) entry which is preliminary data.</text>
</comment>
<evidence type="ECO:0000256" key="7">
    <source>
        <dbReference type="SAM" id="MobiDB-lite"/>
    </source>
</evidence>
<proteinExistence type="inferred from homology"/>
<reference evidence="9 10" key="1">
    <citation type="journal article" date="2018" name="Sci. Rep.">
        <title>Comparative analysis of the Pocillopora damicornis genome highlights role of immune system in coral evolution.</title>
        <authorList>
            <person name="Cunning R."/>
            <person name="Bay R.A."/>
            <person name="Gillette P."/>
            <person name="Baker A.C."/>
            <person name="Traylor-Knowles N."/>
        </authorList>
    </citation>
    <scope>NUCLEOTIDE SEQUENCE [LARGE SCALE GENOMIC DNA]</scope>
    <source>
        <strain evidence="9">RSMAS</strain>
        <tissue evidence="9">Whole animal</tissue>
    </source>
</reference>
<dbReference type="InterPro" id="IPR051847">
    <property type="entry name" value="RNA_proc/Spliceosome_comp"/>
</dbReference>
<comment type="similarity">
    <text evidence="3">Belongs to the IST3 family.</text>
</comment>
<sequence length="361" mass="42731">MNPLTNVKNIQKMNEKMLEMGVEDSQAWHKQYKDSAYVFIGGLPFDLTEGDVLCVFSQYGEIVNINLVRDKKTGKSKGFCFLCYEDQRSTILAVDNFNGIKLGGRIIRVDHCSNYRRPLSDEKDEHGKRKEIIEEGCAPKTPSPSPPASEDEEILELPKKRKKEKKAKKDKKLKEEKLQKRKKMLSSLGEEDLEEPTNKKRSVLGSDNKREGTDRDLSRDRDLRNVKASVMHDSGRDQDFRDHHAYKQGRVSNKHGRDGHISDRKREREINESDREARNREHDIRERNHEAHTHEFRDNHITSNRKEQRDRDYRNSLRDNRGHEVDGRKRDRFNRPGDHRDESRKYERRDRNNFSDRRDRR</sequence>
<gene>
    <name evidence="9" type="ORF">pdam_00001763</name>
</gene>
<dbReference type="SUPFAM" id="SSF54928">
    <property type="entry name" value="RNA-binding domain, RBD"/>
    <property type="match status" value="1"/>
</dbReference>
<feature type="domain" description="RRM" evidence="8">
    <location>
        <begin position="36"/>
        <end position="114"/>
    </location>
</feature>
<feature type="compositionally biased region" description="Basic and acidic residues" evidence="7">
    <location>
        <begin position="117"/>
        <end position="133"/>
    </location>
</feature>
<dbReference type="EMBL" id="RCHS01003247">
    <property type="protein sequence ID" value="RMX43007.1"/>
    <property type="molecule type" value="Genomic_DNA"/>
</dbReference>
<evidence type="ECO:0000256" key="2">
    <source>
        <dbReference type="ARBA" id="ARBA00053249"/>
    </source>
</evidence>
<dbReference type="GO" id="GO:0003723">
    <property type="term" value="F:RNA binding"/>
    <property type="evidence" value="ECO:0007669"/>
    <property type="project" value="UniProtKB-UniRule"/>
</dbReference>
<dbReference type="InterPro" id="IPR035979">
    <property type="entry name" value="RBD_domain_sf"/>
</dbReference>
<evidence type="ECO:0000256" key="5">
    <source>
        <dbReference type="ARBA" id="ARBA00074390"/>
    </source>
</evidence>
<dbReference type="Gene3D" id="3.30.70.330">
    <property type="match status" value="1"/>
</dbReference>
<organism evidence="9 10">
    <name type="scientific">Pocillopora damicornis</name>
    <name type="common">Cauliflower coral</name>
    <name type="synonym">Millepora damicornis</name>
    <dbReference type="NCBI Taxonomy" id="46731"/>
    <lineage>
        <taxon>Eukaryota</taxon>
        <taxon>Metazoa</taxon>
        <taxon>Cnidaria</taxon>
        <taxon>Anthozoa</taxon>
        <taxon>Hexacorallia</taxon>
        <taxon>Scleractinia</taxon>
        <taxon>Astrocoeniina</taxon>
        <taxon>Pocilloporidae</taxon>
        <taxon>Pocillopora</taxon>
    </lineage>
</organism>
<dbReference type="STRING" id="46731.A0A3M6TNN2"/>
<evidence type="ECO:0000256" key="3">
    <source>
        <dbReference type="ARBA" id="ARBA00061455"/>
    </source>
</evidence>
<dbReference type="GO" id="GO:0071011">
    <property type="term" value="C:precatalytic spliceosome"/>
    <property type="evidence" value="ECO:0007669"/>
    <property type="project" value="TreeGrafter"/>
</dbReference>
<comment type="subunit">
    <text evidence="4">Part of the activated spliceosome B/catalytic step 1 spliceosome, one of the forms of the spliceosome which has a well-formed active site but still cannot catalyze the branching reaction and is composed of at least 52 proteins, the U2, U5 and U6 snRNAs and the pre-mRNA. Component of the minor spliceosome, which splices U12-type introns.</text>
</comment>
<evidence type="ECO:0000313" key="10">
    <source>
        <dbReference type="Proteomes" id="UP000275408"/>
    </source>
</evidence>
<dbReference type="Proteomes" id="UP000275408">
    <property type="component" value="Unassembled WGS sequence"/>
</dbReference>
<dbReference type="SMART" id="SM00360">
    <property type="entry name" value="RRM"/>
    <property type="match status" value="1"/>
</dbReference>
<dbReference type="AlphaFoldDB" id="A0A3M6TNN2"/>
<feature type="compositionally biased region" description="Basic and acidic residues" evidence="7">
    <location>
        <begin position="233"/>
        <end position="245"/>
    </location>
</feature>
<dbReference type="FunFam" id="3.30.70.330:FF:000218">
    <property type="entry name" value="RNA-binding motif protein, X-linked 2"/>
    <property type="match status" value="1"/>
</dbReference>
<keyword evidence="10" id="KW-1185">Reference proteome</keyword>
<dbReference type="InterPro" id="IPR012677">
    <property type="entry name" value="Nucleotide-bd_a/b_plait_sf"/>
</dbReference>
<evidence type="ECO:0000256" key="4">
    <source>
        <dbReference type="ARBA" id="ARBA00064744"/>
    </source>
</evidence>
<dbReference type="GO" id="GO:0005686">
    <property type="term" value="C:U2 snRNP"/>
    <property type="evidence" value="ECO:0007669"/>
    <property type="project" value="TreeGrafter"/>
</dbReference>
<dbReference type="InterPro" id="IPR045844">
    <property type="entry name" value="RRM_Ist3-like"/>
</dbReference>
<dbReference type="OrthoDB" id="2573941at2759"/>
<protein>
    <recommendedName>
        <fullName evidence="5">RNA-binding motif protein, X-linked 2</fullName>
    </recommendedName>
</protein>
<dbReference type="GO" id="GO:0005654">
    <property type="term" value="C:nucleoplasm"/>
    <property type="evidence" value="ECO:0007669"/>
    <property type="project" value="UniProtKB-ARBA"/>
</dbReference>
<dbReference type="CDD" id="cd12411">
    <property type="entry name" value="RRM_ist3_like"/>
    <property type="match status" value="1"/>
</dbReference>
<dbReference type="PANTHER" id="PTHR45880">
    <property type="entry name" value="RNA-BINDING MOTIF PROTEIN, X-LINKED 2"/>
    <property type="match status" value="1"/>
</dbReference>
<feature type="compositionally biased region" description="Basic and acidic residues" evidence="7">
    <location>
        <begin position="207"/>
        <end position="225"/>
    </location>
</feature>
<dbReference type="PROSITE" id="PS50102">
    <property type="entry name" value="RRM"/>
    <property type="match status" value="1"/>
</dbReference>
<comment type="function">
    <text evidence="2">Involved in pre-mRNA splicing as component of the activated spliceosome. As a component of the minor spliceosome, involved in the splicing of U12-type introns in pre-mRNAs.</text>
</comment>
<dbReference type="Pfam" id="PF00076">
    <property type="entry name" value="RRM_1"/>
    <property type="match status" value="1"/>
</dbReference>
<feature type="region of interest" description="Disordered" evidence="7">
    <location>
        <begin position="117"/>
        <end position="361"/>
    </location>
</feature>
<feature type="compositionally biased region" description="Basic and acidic residues" evidence="7">
    <location>
        <begin position="255"/>
        <end position="361"/>
    </location>
</feature>
<dbReference type="GO" id="GO:0071013">
    <property type="term" value="C:catalytic step 2 spliceosome"/>
    <property type="evidence" value="ECO:0007669"/>
    <property type="project" value="TreeGrafter"/>
</dbReference>
<evidence type="ECO:0000256" key="6">
    <source>
        <dbReference type="PROSITE-ProRule" id="PRU00176"/>
    </source>
</evidence>
<name>A0A3M6TNN2_POCDA</name>
<dbReference type="GO" id="GO:0000398">
    <property type="term" value="P:mRNA splicing, via spliceosome"/>
    <property type="evidence" value="ECO:0007669"/>
    <property type="project" value="InterPro"/>
</dbReference>
<feature type="compositionally biased region" description="Basic residues" evidence="7">
    <location>
        <begin position="159"/>
        <end position="171"/>
    </location>
</feature>